<dbReference type="InterPro" id="IPR007136">
    <property type="entry name" value="DUF347"/>
</dbReference>
<feature type="transmembrane region" description="Helical" evidence="1">
    <location>
        <begin position="154"/>
        <end position="174"/>
    </location>
</feature>
<keyword evidence="1" id="KW-0472">Membrane</keyword>
<feature type="transmembrane region" description="Helical" evidence="1">
    <location>
        <begin position="89"/>
        <end position="108"/>
    </location>
</feature>
<accession>A0ABV8Q8Y3</accession>
<feature type="transmembrane region" description="Helical" evidence="1">
    <location>
        <begin position="63"/>
        <end position="83"/>
    </location>
</feature>
<evidence type="ECO:0000256" key="1">
    <source>
        <dbReference type="SAM" id="Phobius"/>
    </source>
</evidence>
<keyword evidence="1" id="KW-0812">Transmembrane</keyword>
<dbReference type="RefSeq" id="WP_390231388.1">
    <property type="nucleotide sequence ID" value="NZ_JBHSCN010000006.1"/>
</dbReference>
<reference evidence="3" key="1">
    <citation type="journal article" date="2019" name="Int. J. Syst. Evol. Microbiol.">
        <title>The Global Catalogue of Microorganisms (GCM) 10K type strain sequencing project: providing services to taxonomists for standard genome sequencing and annotation.</title>
        <authorList>
            <consortium name="The Broad Institute Genomics Platform"/>
            <consortium name="The Broad Institute Genome Sequencing Center for Infectious Disease"/>
            <person name="Wu L."/>
            <person name="Ma J."/>
        </authorList>
    </citation>
    <scope>NUCLEOTIDE SEQUENCE [LARGE SCALE GENOMIC DNA]</scope>
    <source>
        <strain evidence="3">CGMCC 1.10363</strain>
    </source>
</reference>
<comment type="caution">
    <text evidence="2">The sequence shown here is derived from an EMBL/GenBank/DDBJ whole genome shotgun (WGS) entry which is preliminary data.</text>
</comment>
<dbReference type="Pfam" id="PF03988">
    <property type="entry name" value="DUF347"/>
    <property type="match status" value="4"/>
</dbReference>
<evidence type="ECO:0008006" key="4">
    <source>
        <dbReference type="Google" id="ProtNLM"/>
    </source>
</evidence>
<dbReference type="Proteomes" id="UP001595900">
    <property type="component" value="Unassembled WGS sequence"/>
</dbReference>
<dbReference type="EMBL" id="JBHSCN010000006">
    <property type="protein sequence ID" value="MFC4244442.1"/>
    <property type="molecule type" value="Genomic_DNA"/>
</dbReference>
<name>A0ABV8Q8Y3_9MICO</name>
<protein>
    <recommendedName>
        <fullName evidence="4">Membrane-anchored protein</fullName>
    </recommendedName>
</protein>
<sequence length="257" mass="27805">MAIKVPEITALFWVTKLLTTALGEAASDWLVTAINPVVAVALTFVVFAAAIIAQLLARRYHPWLYWLAVTMVAVFGTMAADVLHVALGVPYYASTVGFAVILAIVLVWWRAAQHTLDIHSITTTPRELFYWATVSATFALGTAAGDMFATYFHLGYLGSAILFFVVILVPWAGFRFLHWNEVGSFWFAYILTRPLGASFADWFGMPRSNAGLGFGHGPVALVLFVAVAVLVAVIQARYPGRRAAHAASLTGAADTAP</sequence>
<keyword evidence="1" id="KW-1133">Transmembrane helix</keyword>
<keyword evidence="3" id="KW-1185">Reference proteome</keyword>
<feature type="transmembrane region" description="Helical" evidence="1">
    <location>
        <begin position="217"/>
        <end position="234"/>
    </location>
</feature>
<feature type="transmembrane region" description="Helical" evidence="1">
    <location>
        <begin position="186"/>
        <end position="205"/>
    </location>
</feature>
<evidence type="ECO:0000313" key="2">
    <source>
        <dbReference type="EMBL" id="MFC4244442.1"/>
    </source>
</evidence>
<organism evidence="2 3">
    <name type="scientific">Gryllotalpicola reticulitermitis</name>
    <dbReference type="NCBI Taxonomy" id="1184153"/>
    <lineage>
        <taxon>Bacteria</taxon>
        <taxon>Bacillati</taxon>
        <taxon>Actinomycetota</taxon>
        <taxon>Actinomycetes</taxon>
        <taxon>Micrococcales</taxon>
        <taxon>Microbacteriaceae</taxon>
        <taxon>Gryllotalpicola</taxon>
    </lineage>
</organism>
<feature type="transmembrane region" description="Helical" evidence="1">
    <location>
        <begin position="128"/>
        <end position="148"/>
    </location>
</feature>
<feature type="transmembrane region" description="Helical" evidence="1">
    <location>
        <begin position="33"/>
        <end position="56"/>
    </location>
</feature>
<evidence type="ECO:0000313" key="3">
    <source>
        <dbReference type="Proteomes" id="UP001595900"/>
    </source>
</evidence>
<gene>
    <name evidence="2" type="ORF">ACFOYW_13780</name>
</gene>
<proteinExistence type="predicted"/>